<proteinExistence type="predicted"/>
<comment type="caution">
    <text evidence="3">The sequence shown here is derived from an EMBL/GenBank/DDBJ whole genome shotgun (WGS) entry which is preliminary data.</text>
</comment>
<feature type="region of interest" description="Disordered" evidence="1">
    <location>
        <begin position="505"/>
        <end position="530"/>
    </location>
</feature>
<feature type="region of interest" description="Disordered" evidence="1">
    <location>
        <begin position="65"/>
        <end position="104"/>
    </location>
</feature>
<dbReference type="Gene3D" id="3.30.230.10">
    <property type="match status" value="1"/>
</dbReference>
<feature type="compositionally biased region" description="Basic and acidic residues" evidence="1">
    <location>
        <begin position="65"/>
        <end position="80"/>
    </location>
</feature>
<feature type="region of interest" description="Disordered" evidence="1">
    <location>
        <begin position="563"/>
        <end position="598"/>
    </location>
</feature>
<dbReference type="SUPFAM" id="SSF118116">
    <property type="entry name" value="DNA mismatch repair protein MutL"/>
    <property type="match status" value="2"/>
</dbReference>
<feature type="compositionally biased region" description="Low complexity" evidence="1">
    <location>
        <begin position="587"/>
        <end position="598"/>
    </location>
</feature>
<evidence type="ECO:0000313" key="3">
    <source>
        <dbReference type="EMBL" id="KAF8819699.1"/>
    </source>
</evidence>
<evidence type="ECO:0000313" key="4">
    <source>
        <dbReference type="Proteomes" id="UP000823046"/>
    </source>
</evidence>
<dbReference type="InterPro" id="IPR038973">
    <property type="entry name" value="MutL/Mlh/Pms-like"/>
</dbReference>
<dbReference type="SMART" id="SM00853">
    <property type="entry name" value="MutL_C"/>
    <property type="match status" value="1"/>
</dbReference>
<protein>
    <submittedName>
        <fullName evidence="3">Dna mismatch repair protein, C-terminal domain-containing protein</fullName>
    </submittedName>
</protein>
<feature type="region of interest" description="Disordered" evidence="1">
    <location>
        <begin position="229"/>
        <end position="249"/>
    </location>
</feature>
<accession>A0ABQ7J6U0</accession>
<dbReference type="Proteomes" id="UP000823046">
    <property type="component" value="Unassembled WGS sequence"/>
</dbReference>
<dbReference type="PANTHER" id="PTHR10073:SF52">
    <property type="entry name" value="MISMATCH REPAIR ENDONUCLEASE PMS2"/>
    <property type="match status" value="1"/>
</dbReference>
<dbReference type="InterPro" id="IPR037198">
    <property type="entry name" value="MutL_C_sf"/>
</dbReference>
<dbReference type="InterPro" id="IPR014721">
    <property type="entry name" value="Ribsml_uS5_D2-typ_fold_subgr"/>
</dbReference>
<evidence type="ECO:0000259" key="2">
    <source>
        <dbReference type="SMART" id="SM00853"/>
    </source>
</evidence>
<sequence>MHTRAFDINVTPDKRSIFLEYEQDIADSIKKCLQDILAPTMASLHLESISQWLTTAPLKNMKTERVETLDGETKSQEFRETSPLGPSLSASEGSVSPPTSSSWETPVFHHGWESLQAQQTPSPSETLILSPDCSQPLVMDAVGMLSYGRKRQESNASSYGLKDRNMENLPLMKKLRLQTLYPEKVDAECTQAAILPVSPSNFVLEEETRLFLSPETEAWAHEKSEAVSVPTESLRIPPSHGTQQSFPDDQSQKEACGIASRGILGKIFIKAMKLTVPTPINGGVHTVTIPPTNHRGSDWHQESLPLVSFHENSDEQFCFKQHLFRKMAICGQFNRGFVITCIRLCMEEPLEVARACTIPAERGDTHDQPNKFALSLFIVDQHAADEKARFEALNRDSSIALQPLLHPIKLELMPSQESIVEAHRHLFRKNGFIIHFDKSEVSGRRVRLMSLPAAIQGITLGESDFLALVHYLEENPFFPSNSIVDANASHVEQLEAYPDSHSVMKQERVDSTKNPADNASQSYCHRPLGSPNVSLSMPRATLTTKAEEATILSNVSESCISSLDSSFSSHGNDPGTPPPLGERFKGADNSNNENECSSDASNSLLTCTLLMPSSNPVGMGSMSAVSAHAPLPVQSSLEITGSNSPFDSTSTNAKLSISSGSTTNVEKLGETECLWLHSGGIPRPPRIWSILASKACRSAVMIGDVLDERQMANVVHKLSDLDQPWNCPHGRPTMRHLITLRQEDTLLFSNSILPPPLDGPLQLNLTPAELEFMAKLP</sequence>
<dbReference type="Pfam" id="PF08676">
    <property type="entry name" value="MutL_C"/>
    <property type="match status" value="1"/>
</dbReference>
<feature type="compositionally biased region" description="Polar residues" evidence="1">
    <location>
        <begin position="512"/>
        <end position="523"/>
    </location>
</feature>
<dbReference type="Gene3D" id="3.30.1540.20">
    <property type="entry name" value="MutL, C-terminal domain, dimerisation subdomain"/>
    <property type="match status" value="2"/>
</dbReference>
<dbReference type="PANTHER" id="PTHR10073">
    <property type="entry name" value="DNA MISMATCH REPAIR PROTEIN MLH, PMS, MUTL"/>
    <property type="match status" value="1"/>
</dbReference>
<feature type="compositionally biased region" description="Polar residues" evidence="1">
    <location>
        <begin position="240"/>
        <end position="249"/>
    </location>
</feature>
<keyword evidence="4" id="KW-1185">Reference proteome</keyword>
<name>A0ABQ7J6U0_9APIC</name>
<feature type="domain" description="MutL C-terminal dimerisation" evidence="2">
    <location>
        <begin position="369"/>
        <end position="494"/>
    </location>
</feature>
<evidence type="ECO:0000256" key="1">
    <source>
        <dbReference type="SAM" id="MobiDB-lite"/>
    </source>
</evidence>
<feature type="compositionally biased region" description="Low complexity" evidence="1">
    <location>
        <begin position="89"/>
        <end position="104"/>
    </location>
</feature>
<gene>
    <name evidence="3" type="ORF">IE077_004099</name>
</gene>
<organism evidence="3 4">
    <name type="scientific">Cardiosporidium cionae</name>
    <dbReference type="NCBI Taxonomy" id="476202"/>
    <lineage>
        <taxon>Eukaryota</taxon>
        <taxon>Sar</taxon>
        <taxon>Alveolata</taxon>
        <taxon>Apicomplexa</taxon>
        <taxon>Aconoidasida</taxon>
        <taxon>Nephromycida</taxon>
        <taxon>Cardiosporidium</taxon>
    </lineage>
</organism>
<reference evidence="3 4" key="1">
    <citation type="journal article" date="2020" name="bioRxiv">
        <title>Metabolic contributions of an alphaproteobacterial endosymbiont in the apicomplexan Cardiosporidium cionae.</title>
        <authorList>
            <person name="Hunter E.S."/>
            <person name="Paight C.J."/>
            <person name="Lane C.E."/>
        </authorList>
    </citation>
    <scope>NUCLEOTIDE SEQUENCE [LARGE SCALE GENOMIC DNA]</scope>
    <source>
        <strain evidence="3">ESH_2018</strain>
    </source>
</reference>
<dbReference type="InterPro" id="IPR042120">
    <property type="entry name" value="MutL_C_dimsub"/>
</dbReference>
<dbReference type="EMBL" id="JADAQX010000634">
    <property type="protein sequence ID" value="KAF8819699.1"/>
    <property type="molecule type" value="Genomic_DNA"/>
</dbReference>
<dbReference type="InterPro" id="IPR014790">
    <property type="entry name" value="MutL_C"/>
</dbReference>